<dbReference type="AlphaFoldDB" id="A0A4Z2F8R0"/>
<evidence type="ECO:0000313" key="3">
    <source>
        <dbReference type="Proteomes" id="UP000314294"/>
    </source>
</evidence>
<proteinExistence type="predicted"/>
<feature type="region of interest" description="Disordered" evidence="1">
    <location>
        <begin position="64"/>
        <end position="89"/>
    </location>
</feature>
<evidence type="ECO:0000256" key="1">
    <source>
        <dbReference type="SAM" id="MobiDB-lite"/>
    </source>
</evidence>
<accession>A0A4Z2F8R0</accession>
<protein>
    <submittedName>
        <fullName evidence="2">Uncharacterized protein</fullName>
    </submittedName>
</protein>
<name>A0A4Z2F8R0_9TELE</name>
<dbReference type="Proteomes" id="UP000314294">
    <property type="component" value="Unassembled WGS sequence"/>
</dbReference>
<organism evidence="2 3">
    <name type="scientific">Liparis tanakae</name>
    <name type="common">Tanaka's snailfish</name>
    <dbReference type="NCBI Taxonomy" id="230148"/>
    <lineage>
        <taxon>Eukaryota</taxon>
        <taxon>Metazoa</taxon>
        <taxon>Chordata</taxon>
        <taxon>Craniata</taxon>
        <taxon>Vertebrata</taxon>
        <taxon>Euteleostomi</taxon>
        <taxon>Actinopterygii</taxon>
        <taxon>Neopterygii</taxon>
        <taxon>Teleostei</taxon>
        <taxon>Neoteleostei</taxon>
        <taxon>Acanthomorphata</taxon>
        <taxon>Eupercaria</taxon>
        <taxon>Perciformes</taxon>
        <taxon>Cottioidei</taxon>
        <taxon>Cottales</taxon>
        <taxon>Liparidae</taxon>
        <taxon>Liparis</taxon>
    </lineage>
</organism>
<keyword evidence="3" id="KW-1185">Reference proteome</keyword>
<reference evidence="2 3" key="1">
    <citation type="submission" date="2019-03" db="EMBL/GenBank/DDBJ databases">
        <title>First draft genome of Liparis tanakae, snailfish: a comprehensive survey of snailfish specific genes.</title>
        <authorList>
            <person name="Kim W."/>
            <person name="Song I."/>
            <person name="Jeong J.-H."/>
            <person name="Kim D."/>
            <person name="Kim S."/>
            <person name="Ryu S."/>
            <person name="Song J.Y."/>
            <person name="Lee S.K."/>
        </authorList>
    </citation>
    <scope>NUCLEOTIDE SEQUENCE [LARGE SCALE GENOMIC DNA]</scope>
    <source>
        <tissue evidence="2">Muscle</tissue>
    </source>
</reference>
<comment type="caution">
    <text evidence="2">The sequence shown here is derived from an EMBL/GenBank/DDBJ whole genome shotgun (WGS) entry which is preliminary data.</text>
</comment>
<sequence>MSKHTRIPHSISSECNPLNVGVSEITSGSSECNPCQRRAQAEVDSCCRGLRGHVGVTFPLLLPTPPSSAALTSRSARRTGPETADGALH</sequence>
<dbReference type="EMBL" id="SRLO01001464">
    <property type="protein sequence ID" value="TNN37619.1"/>
    <property type="molecule type" value="Genomic_DNA"/>
</dbReference>
<gene>
    <name evidence="2" type="ORF">EYF80_052221</name>
</gene>
<evidence type="ECO:0000313" key="2">
    <source>
        <dbReference type="EMBL" id="TNN37619.1"/>
    </source>
</evidence>